<dbReference type="RefSeq" id="WP_035639815.1">
    <property type="nucleotide sequence ID" value="NZ_CP017479.1"/>
</dbReference>
<name>A0AAC9I1B5_9FLAO</name>
<dbReference type="KEGG" id="fgl:EM308_02815"/>
<protein>
    <recommendedName>
        <fullName evidence="3">Lipoprotein</fullName>
    </recommendedName>
</protein>
<reference evidence="1 2" key="1">
    <citation type="submission" date="2016-10" db="EMBL/GenBank/DDBJ databases">
        <title>Flavobacterium gilvum sp. nov., isolated from stream water.</title>
        <authorList>
            <person name="Shin S.-K."/>
            <person name="Cho Y.-J."/>
            <person name="Yi H."/>
        </authorList>
    </citation>
    <scope>NUCLEOTIDE SEQUENCE [LARGE SCALE GENOMIC DNA]</scope>
    <source>
        <strain evidence="1 2">EM1308</strain>
    </source>
</reference>
<dbReference type="Proteomes" id="UP000175968">
    <property type="component" value="Chromosome"/>
</dbReference>
<evidence type="ECO:0000313" key="2">
    <source>
        <dbReference type="Proteomes" id="UP000175968"/>
    </source>
</evidence>
<sequence>MKNNIPKVVFLLFSFGIFFLFSCSRQLLDIQNQTYKSYNRNSEKGYVVSFKLNSTTVIPKSVVINGIVQDISVANKIGDTYQVNVIAQTTIIRNYQVKLDKNENGIYFEKNSIIFFQPVKFKLITD</sequence>
<keyword evidence="2" id="KW-1185">Reference proteome</keyword>
<dbReference type="EMBL" id="CP017479">
    <property type="protein sequence ID" value="AOW08514.1"/>
    <property type="molecule type" value="Genomic_DNA"/>
</dbReference>
<evidence type="ECO:0000313" key="1">
    <source>
        <dbReference type="EMBL" id="AOW08514.1"/>
    </source>
</evidence>
<dbReference type="AlphaFoldDB" id="A0AAC9I1B5"/>
<organism evidence="1 2">
    <name type="scientific">Flavobacterium gilvum</name>
    <dbReference type="NCBI Taxonomy" id="1492737"/>
    <lineage>
        <taxon>Bacteria</taxon>
        <taxon>Pseudomonadati</taxon>
        <taxon>Bacteroidota</taxon>
        <taxon>Flavobacteriia</taxon>
        <taxon>Flavobacteriales</taxon>
        <taxon>Flavobacteriaceae</taxon>
        <taxon>Flavobacterium</taxon>
    </lineage>
</organism>
<gene>
    <name evidence="1" type="ORF">EM308_02815</name>
</gene>
<evidence type="ECO:0008006" key="3">
    <source>
        <dbReference type="Google" id="ProtNLM"/>
    </source>
</evidence>
<dbReference type="PROSITE" id="PS51257">
    <property type="entry name" value="PROKAR_LIPOPROTEIN"/>
    <property type="match status" value="1"/>
</dbReference>
<proteinExistence type="predicted"/>
<accession>A0AAC9I1B5</accession>